<dbReference type="AlphaFoldDB" id="A0A323USL5"/>
<dbReference type="SUPFAM" id="SSF53098">
    <property type="entry name" value="Ribonuclease H-like"/>
    <property type="match status" value="1"/>
</dbReference>
<dbReference type="Proteomes" id="UP000248259">
    <property type="component" value="Unassembled WGS sequence"/>
</dbReference>
<dbReference type="GO" id="GO:0006259">
    <property type="term" value="P:DNA metabolic process"/>
    <property type="evidence" value="ECO:0007669"/>
    <property type="project" value="UniProtKB-ARBA"/>
</dbReference>
<protein>
    <submittedName>
        <fullName evidence="2">3'-5' exonuclease</fullName>
    </submittedName>
</protein>
<dbReference type="RefSeq" id="WP_110528153.1">
    <property type="nucleotide sequence ID" value="NZ_QKOE01000018.1"/>
</dbReference>
<reference evidence="2 3" key="1">
    <citation type="submission" date="2018-06" db="EMBL/GenBank/DDBJ databases">
        <title>Azoarcus communis strain SWub3 genome.</title>
        <authorList>
            <person name="Zorraquino Salvo V."/>
            <person name="Toubiana D."/>
            <person name="Blumwald E."/>
        </authorList>
    </citation>
    <scope>NUCLEOTIDE SEQUENCE [LARGE SCALE GENOMIC DNA]</scope>
    <source>
        <strain evidence="2 3">SWub3</strain>
    </source>
</reference>
<proteinExistence type="predicted"/>
<keyword evidence="3" id="KW-1185">Reference proteome</keyword>
<feature type="domain" description="Exonuclease" evidence="1">
    <location>
        <begin position="44"/>
        <end position="191"/>
    </location>
</feature>
<evidence type="ECO:0000259" key="1">
    <source>
        <dbReference type="SMART" id="SM00479"/>
    </source>
</evidence>
<keyword evidence="2" id="KW-0540">Nuclease</keyword>
<organism evidence="2 3">
    <name type="scientific">Parazoarcus communis SWub3 = DSM 12120</name>
    <dbReference type="NCBI Taxonomy" id="1121029"/>
    <lineage>
        <taxon>Bacteria</taxon>
        <taxon>Pseudomonadati</taxon>
        <taxon>Pseudomonadota</taxon>
        <taxon>Betaproteobacteria</taxon>
        <taxon>Rhodocyclales</taxon>
        <taxon>Zoogloeaceae</taxon>
        <taxon>Parazoarcus</taxon>
    </lineage>
</organism>
<dbReference type="EMBL" id="QKOE01000018">
    <property type="protein sequence ID" value="PZA15023.1"/>
    <property type="molecule type" value="Genomic_DNA"/>
</dbReference>
<dbReference type="CDD" id="cd06127">
    <property type="entry name" value="DEDDh"/>
    <property type="match status" value="1"/>
</dbReference>
<dbReference type="GO" id="GO:0003676">
    <property type="term" value="F:nucleic acid binding"/>
    <property type="evidence" value="ECO:0007669"/>
    <property type="project" value="InterPro"/>
</dbReference>
<dbReference type="SMART" id="SM00479">
    <property type="entry name" value="EXOIII"/>
    <property type="match status" value="1"/>
</dbReference>
<dbReference type="InterPro" id="IPR012337">
    <property type="entry name" value="RNaseH-like_sf"/>
</dbReference>
<evidence type="ECO:0000313" key="2">
    <source>
        <dbReference type="EMBL" id="PZA15023.1"/>
    </source>
</evidence>
<accession>A0A323USL5</accession>
<dbReference type="Gene3D" id="3.30.420.10">
    <property type="entry name" value="Ribonuclease H-like superfamily/Ribonuclease H"/>
    <property type="match status" value="1"/>
</dbReference>
<sequence>MNWLAKLIAGRSDGGIQDPAVAEALEQWRALEVADPTRPHFETRYTVLNTEATGLNLEQDSLLAVAAIAIDEGQIAPSQSYYAPLTPEPVVTLANLLSFCGKGPVIAFNAAFNRSMLERAFETHLGFVPELLWLDLYVLLPALFPERIDHPARLADWMNSFGIETFQRHHALGDAWAIAQLALAANSRALSSAYGSARALADMERMRRQLRRQS</sequence>
<name>A0A323USL5_9RHOO</name>
<dbReference type="InterPro" id="IPR013520">
    <property type="entry name" value="Ribonucl_H"/>
</dbReference>
<evidence type="ECO:0000313" key="3">
    <source>
        <dbReference type="Proteomes" id="UP000248259"/>
    </source>
</evidence>
<dbReference type="OrthoDB" id="5497329at2"/>
<dbReference type="InterPro" id="IPR036397">
    <property type="entry name" value="RNaseH_sf"/>
</dbReference>
<gene>
    <name evidence="2" type="ORF">DNK49_18665</name>
</gene>
<keyword evidence="2" id="KW-0378">Hydrolase</keyword>
<dbReference type="GO" id="GO:0004527">
    <property type="term" value="F:exonuclease activity"/>
    <property type="evidence" value="ECO:0007669"/>
    <property type="project" value="UniProtKB-KW"/>
</dbReference>
<comment type="caution">
    <text evidence="2">The sequence shown here is derived from an EMBL/GenBank/DDBJ whole genome shotgun (WGS) entry which is preliminary data.</text>
</comment>
<keyword evidence="2" id="KW-0269">Exonuclease</keyword>